<comment type="caution">
    <text evidence="2">The sequence shown here is derived from an EMBL/GenBank/DDBJ whole genome shotgun (WGS) entry which is preliminary data.</text>
</comment>
<dbReference type="AlphaFoldDB" id="A0A2T0LIE1"/>
<gene>
    <name evidence="2" type="ORF">CLV97_103186</name>
</gene>
<dbReference type="EMBL" id="PVNE01000003">
    <property type="protein sequence ID" value="PRX42167.1"/>
    <property type="molecule type" value="Genomic_DNA"/>
</dbReference>
<dbReference type="Proteomes" id="UP000237797">
    <property type="component" value="Unassembled WGS sequence"/>
</dbReference>
<keyword evidence="3" id="KW-1185">Reference proteome</keyword>
<organism evidence="2 3">
    <name type="scientific">Planifilum fimeticola</name>
    <dbReference type="NCBI Taxonomy" id="201975"/>
    <lineage>
        <taxon>Bacteria</taxon>
        <taxon>Bacillati</taxon>
        <taxon>Bacillota</taxon>
        <taxon>Bacilli</taxon>
        <taxon>Bacillales</taxon>
        <taxon>Thermoactinomycetaceae</taxon>
        <taxon>Planifilum</taxon>
    </lineage>
</organism>
<reference evidence="2 3" key="1">
    <citation type="submission" date="2018-03" db="EMBL/GenBank/DDBJ databases">
        <title>Genomic Encyclopedia of Archaeal and Bacterial Type Strains, Phase II (KMG-II): from individual species to whole genera.</title>
        <authorList>
            <person name="Goeker M."/>
        </authorList>
    </citation>
    <scope>NUCLEOTIDE SEQUENCE [LARGE SCALE GENOMIC DNA]</scope>
    <source>
        <strain evidence="2 3">DSM 44946</strain>
    </source>
</reference>
<evidence type="ECO:0008006" key="4">
    <source>
        <dbReference type="Google" id="ProtNLM"/>
    </source>
</evidence>
<accession>A0A2T0LIE1</accession>
<evidence type="ECO:0000256" key="1">
    <source>
        <dbReference type="SAM" id="MobiDB-lite"/>
    </source>
</evidence>
<dbReference type="RefSeq" id="WP_106344116.1">
    <property type="nucleotide sequence ID" value="NZ_PVNE01000003.1"/>
</dbReference>
<name>A0A2T0LIE1_9BACL</name>
<feature type="region of interest" description="Disordered" evidence="1">
    <location>
        <begin position="27"/>
        <end position="52"/>
    </location>
</feature>
<evidence type="ECO:0000313" key="2">
    <source>
        <dbReference type="EMBL" id="PRX42167.1"/>
    </source>
</evidence>
<proteinExistence type="predicted"/>
<evidence type="ECO:0000313" key="3">
    <source>
        <dbReference type="Proteomes" id="UP000237797"/>
    </source>
</evidence>
<sequence length="184" mass="20734">MDRVLRMLVMGVAIFFLVSCQIPDAEKGNPAEKPGKSSDNAQEVTDPNKPSDAFHALGVSRSGIPDFKARFSKSKVEEGRVLHADVETDETVSVDQAKRFFADLVEKHKDDPDINAIYGRIESKNYIVYNVEYYKDDKTVDDLIEYGLTANGIHRFPAIYFEKKDYNAHDGEQISEVVAEEMIP</sequence>
<feature type="compositionally biased region" description="Basic and acidic residues" evidence="1">
    <location>
        <begin position="27"/>
        <end position="36"/>
    </location>
</feature>
<dbReference type="PROSITE" id="PS51257">
    <property type="entry name" value="PROKAR_LIPOPROTEIN"/>
    <property type="match status" value="1"/>
</dbReference>
<protein>
    <recommendedName>
        <fullName evidence="4">Lipoprotein</fullName>
    </recommendedName>
</protein>